<dbReference type="Pfam" id="PF05050">
    <property type="entry name" value="Methyltransf_21"/>
    <property type="match status" value="1"/>
</dbReference>
<accession>A0ABN1D9D7</accession>
<dbReference type="SUPFAM" id="SSF53335">
    <property type="entry name" value="S-adenosyl-L-methionine-dependent methyltransferases"/>
    <property type="match status" value="1"/>
</dbReference>
<sequence length="427" mass="48754">MLRVLPWITDGATEFIDNFIAERKTAKGTVKVFEFGCGNSTLYFLSRGCIVRSIEHDEAWSSKVQQTAKTFDYHDRLNLSCEQRPYHQSYKNDSYDIVLIDGRDRMLCMSHILQVGLPEDAILVFDNSERAEYKYTDFINEMDIQGRDAIHFEQPQVERGNLRLTSKSYARDRVEHRWITSVFAPRGLYTTQGKTFIRPKAVKPVSESHYKALNDLDKKLEKYVFHRDGFFIEAGANDGVKQSNSHYFAKALGWKGILVEAIPALYNACVTNRPESAVYNCALVPSADISAITMHFADLMSTVDGALKEQQDEHIARGLKVQNITQTYSIEVPAKTLTEVIKSYKASTAVADLKIDFLSLDVEGYELEVLKGLDLQLHRPAYMLIESRSIDEIENYLSANDYQQIERFSHHDYLFADSRIVSTSSEM</sequence>
<protein>
    <recommendedName>
        <fullName evidence="1">Methyltransferase FkbM domain-containing protein</fullName>
    </recommendedName>
</protein>
<evidence type="ECO:0000313" key="3">
    <source>
        <dbReference type="Proteomes" id="UP001501169"/>
    </source>
</evidence>
<dbReference type="InterPro" id="IPR029063">
    <property type="entry name" value="SAM-dependent_MTases_sf"/>
</dbReference>
<proteinExistence type="predicted"/>
<dbReference type="Gene3D" id="3.40.50.150">
    <property type="entry name" value="Vaccinia Virus protein VP39"/>
    <property type="match status" value="2"/>
</dbReference>
<dbReference type="NCBIfam" id="TIGR01444">
    <property type="entry name" value="fkbM_fam"/>
    <property type="match status" value="1"/>
</dbReference>
<dbReference type="EMBL" id="BAAAEO010000001">
    <property type="protein sequence ID" value="GAA0537825.1"/>
    <property type="molecule type" value="Genomic_DNA"/>
</dbReference>
<evidence type="ECO:0000259" key="1">
    <source>
        <dbReference type="Pfam" id="PF05050"/>
    </source>
</evidence>
<keyword evidence="3" id="KW-1185">Reference proteome</keyword>
<gene>
    <name evidence="2" type="ORF">GCM10009098_01640</name>
</gene>
<dbReference type="InterPro" id="IPR053202">
    <property type="entry name" value="EGF_Rcpt_Signaling_Reg"/>
</dbReference>
<dbReference type="PANTHER" id="PTHR34009:SF2">
    <property type="entry name" value="PROTEIN STAR"/>
    <property type="match status" value="1"/>
</dbReference>
<comment type="caution">
    <text evidence="2">The sequence shown here is derived from an EMBL/GenBank/DDBJ whole genome shotgun (WGS) entry which is preliminary data.</text>
</comment>
<dbReference type="RefSeq" id="WP_226765874.1">
    <property type="nucleotide sequence ID" value="NZ_BAAAEO010000001.1"/>
</dbReference>
<organism evidence="2 3">
    <name type="scientific">Rheinheimera aquimaris</name>
    <dbReference type="NCBI Taxonomy" id="412437"/>
    <lineage>
        <taxon>Bacteria</taxon>
        <taxon>Pseudomonadati</taxon>
        <taxon>Pseudomonadota</taxon>
        <taxon>Gammaproteobacteria</taxon>
        <taxon>Chromatiales</taxon>
        <taxon>Chromatiaceae</taxon>
        <taxon>Rheinheimera</taxon>
    </lineage>
</organism>
<feature type="domain" description="Methyltransferase FkbM" evidence="1">
    <location>
        <begin position="234"/>
        <end position="403"/>
    </location>
</feature>
<reference evidence="2 3" key="1">
    <citation type="journal article" date="2019" name="Int. J. Syst. Evol. Microbiol.">
        <title>The Global Catalogue of Microorganisms (GCM) 10K type strain sequencing project: providing services to taxonomists for standard genome sequencing and annotation.</title>
        <authorList>
            <consortium name="The Broad Institute Genomics Platform"/>
            <consortium name="The Broad Institute Genome Sequencing Center for Infectious Disease"/>
            <person name="Wu L."/>
            <person name="Ma J."/>
        </authorList>
    </citation>
    <scope>NUCLEOTIDE SEQUENCE [LARGE SCALE GENOMIC DNA]</scope>
    <source>
        <strain evidence="2 3">JCM 14331</strain>
    </source>
</reference>
<dbReference type="PANTHER" id="PTHR34009">
    <property type="entry name" value="PROTEIN STAR"/>
    <property type="match status" value="1"/>
</dbReference>
<evidence type="ECO:0000313" key="2">
    <source>
        <dbReference type="EMBL" id="GAA0537825.1"/>
    </source>
</evidence>
<dbReference type="Proteomes" id="UP001501169">
    <property type="component" value="Unassembled WGS sequence"/>
</dbReference>
<name>A0ABN1D9D7_9GAMM</name>
<dbReference type="InterPro" id="IPR006342">
    <property type="entry name" value="FkbM_mtfrase"/>
</dbReference>